<reference evidence="1" key="2">
    <citation type="submission" date="2019-01" db="UniProtKB">
        <authorList>
            <consortium name="EnsemblPlants"/>
        </authorList>
    </citation>
    <scope>IDENTIFICATION</scope>
    <source>
        <strain evidence="1">cv. Heinz 1706</strain>
    </source>
</reference>
<dbReference type="InParanoid" id="A0A3Q7HBK6"/>
<dbReference type="Gramene" id="Solyc07g041517.1.1">
    <property type="protein sequence ID" value="Solyc07g041517.1.1"/>
    <property type="gene ID" value="Solyc07g041517.1"/>
</dbReference>
<accession>A0A3Q7HBK6</accession>
<name>A0A3Q7HBK6_SOLLC</name>
<evidence type="ECO:0000313" key="2">
    <source>
        <dbReference type="Proteomes" id="UP000004994"/>
    </source>
</evidence>
<dbReference type="SMR" id="A0A3Q7HBK6"/>
<dbReference type="EnsemblPlants" id="Solyc07g041517.1.1">
    <property type="protein sequence ID" value="Solyc07g041517.1.1"/>
    <property type="gene ID" value="Solyc07g041517.1"/>
</dbReference>
<proteinExistence type="predicted"/>
<dbReference type="AlphaFoldDB" id="A0A3Q7HBK6"/>
<protein>
    <submittedName>
        <fullName evidence="1">Uncharacterized protein</fullName>
    </submittedName>
</protein>
<organism evidence="1">
    <name type="scientific">Solanum lycopersicum</name>
    <name type="common">Tomato</name>
    <name type="synonym">Lycopersicon esculentum</name>
    <dbReference type="NCBI Taxonomy" id="4081"/>
    <lineage>
        <taxon>Eukaryota</taxon>
        <taxon>Viridiplantae</taxon>
        <taxon>Streptophyta</taxon>
        <taxon>Embryophyta</taxon>
        <taxon>Tracheophyta</taxon>
        <taxon>Spermatophyta</taxon>
        <taxon>Magnoliopsida</taxon>
        <taxon>eudicotyledons</taxon>
        <taxon>Gunneridae</taxon>
        <taxon>Pentapetalae</taxon>
        <taxon>asterids</taxon>
        <taxon>lamiids</taxon>
        <taxon>Solanales</taxon>
        <taxon>Solanaceae</taxon>
        <taxon>Solanoideae</taxon>
        <taxon>Solaneae</taxon>
        <taxon>Solanum</taxon>
        <taxon>Solanum subgen. Lycopersicon</taxon>
    </lineage>
</organism>
<dbReference type="Proteomes" id="UP000004994">
    <property type="component" value="Chromosome 7"/>
</dbReference>
<sequence length="97" mass="11514">MKRQTEILNREENPRFFLSTFNDLKFDSLRIIGQGLLKCGSPFLWVIRKRKIREKDGGKLQLQRRTKKAGKDIDLLLVSGSFESVSYFITHYEWYLT</sequence>
<keyword evidence="2" id="KW-1185">Reference proteome</keyword>
<evidence type="ECO:0000313" key="1">
    <source>
        <dbReference type="EnsemblPlants" id="Solyc07g041517.1.1"/>
    </source>
</evidence>
<reference evidence="1" key="1">
    <citation type="journal article" date="2012" name="Nature">
        <title>The tomato genome sequence provides insights into fleshy fruit evolution.</title>
        <authorList>
            <consortium name="Tomato Genome Consortium"/>
        </authorList>
    </citation>
    <scope>NUCLEOTIDE SEQUENCE [LARGE SCALE GENOMIC DNA]</scope>
    <source>
        <strain evidence="1">cv. Heinz 1706</strain>
    </source>
</reference>